<name>A0ABD0J1W6_9CAEN</name>
<dbReference type="Proteomes" id="UP001519460">
    <property type="component" value="Unassembled WGS sequence"/>
</dbReference>
<evidence type="ECO:0000256" key="1">
    <source>
        <dbReference type="SAM" id="MobiDB-lite"/>
    </source>
</evidence>
<protein>
    <submittedName>
        <fullName evidence="2">Uncharacterized protein</fullName>
    </submittedName>
</protein>
<dbReference type="AlphaFoldDB" id="A0ABD0J1W6"/>
<evidence type="ECO:0000313" key="3">
    <source>
        <dbReference type="Proteomes" id="UP001519460"/>
    </source>
</evidence>
<evidence type="ECO:0000313" key="2">
    <source>
        <dbReference type="EMBL" id="KAK7450508.1"/>
    </source>
</evidence>
<feature type="compositionally biased region" description="Low complexity" evidence="1">
    <location>
        <begin position="46"/>
        <end position="59"/>
    </location>
</feature>
<proteinExistence type="predicted"/>
<accession>A0ABD0J1W6</accession>
<reference evidence="2 3" key="1">
    <citation type="journal article" date="2023" name="Sci. Data">
        <title>Genome assembly of the Korean intertidal mud-creeper Batillaria attramentaria.</title>
        <authorList>
            <person name="Patra A.K."/>
            <person name="Ho P.T."/>
            <person name="Jun S."/>
            <person name="Lee S.J."/>
            <person name="Kim Y."/>
            <person name="Won Y.J."/>
        </authorList>
    </citation>
    <scope>NUCLEOTIDE SEQUENCE [LARGE SCALE GENOMIC DNA]</scope>
    <source>
        <strain evidence="2">Wonlab-2016</strain>
    </source>
</reference>
<keyword evidence="3" id="KW-1185">Reference proteome</keyword>
<gene>
    <name evidence="2" type="ORF">BaRGS_00039939</name>
</gene>
<sequence length="93" mass="10093">MYNYLNKMSEGVDSDNQDLFKQYNRSPSVNSIALSLQSYGIGSGATSPTLPTSPSTSSLGHIPEEPSDPSELGRRSSLRRPSHITPVNSPRNN</sequence>
<comment type="caution">
    <text evidence="2">The sequence shown here is derived from an EMBL/GenBank/DDBJ whole genome shotgun (WGS) entry which is preliminary data.</text>
</comment>
<organism evidence="2 3">
    <name type="scientific">Batillaria attramentaria</name>
    <dbReference type="NCBI Taxonomy" id="370345"/>
    <lineage>
        <taxon>Eukaryota</taxon>
        <taxon>Metazoa</taxon>
        <taxon>Spiralia</taxon>
        <taxon>Lophotrochozoa</taxon>
        <taxon>Mollusca</taxon>
        <taxon>Gastropoda</taxon>
        <taxon>Caenogastropoda</taxon>
        <taxon>Sorbeoconcha</taxon>
        <taxon>Cerithioidea</taxon>
        <taxon>Batillariidae</taxon>
        <taxon>Batillaria</taxon>
    </lineage>
</organism>
<dbReference type="EMBL" id="JACVVK020000740">
    <property type="protein sequence ID" value="KAK7450508.1"/>
    <property type="molecule type" value="Genomic_DNA"/>
</dbReference>
<feature type="region of interest" description="Disordered" evidence="1">
    <location>
        <begin position="40"/>
        <end position="93"/>
    </location>
</feature>